<sequence length="202" mass="23078">MTTLFLTRHGETEWNIAGRLQGSKDSPLTERGLNQAKSLRDRLKNEKIDIIYASPIKRALDTAKIISEPNNTPIVTCDELKEIGFGEYEGKYIKDLPKIGENNFLEEMFSGNHEVKGIDGETLLDVKNRTFKKLESILENEKDKNILIVTHGMALKVIMSYFTEFERELKGVYGQASLTKIVRDKDNFNILSKNDRSHTENL</sequence>
<dbReference type="InterPro" id="IPR029033">
    <property type="entry name" value="His_PPase_superfam"/>
</dbReference>
<evidence type="ECO:0000313" key="5">
    <source>
        <dbReference type="EMBL" id="NFA42021.1"/>
    </source>
</evidence>
<dbReference type="InterPro" id="IPR050275">
    <property type="entry name" value="PGM_Phosphatase"/>
</dbReference>
<dbReference type="PIRSF" id="PIRSF000709">
    <property type="entry name" value="6PFK_2-Ptase"/>
    <property type="match status" value="1"/>
</dbReference>
<feature type="active site" description="Proton donor/acceptor" evidence="3">
    <location>
        <position position="82"/>
    </location>
</feature>
<feature type="binding site" evidence="4">
    <location>
        <position position="58"/>
    </location>
    <ligand>
        <name>substrate</name>
    </ligand>
</feature>
<dbReference type="SMART" id="SM00855">
    <property type="entry name" value="PGAM"/>
    <property type="match status" value="1"/>
</dbReference>
<evidence type="ECO:0000256" key="2">
    <source>
        <dbReference type="ARBA" id="ARBA00023235"/>
    </source>
</evidence>
<proteinExistence type="predicted"/>
<evidence type="ECO:0000256" key="1">
    <source>
        <dbReference type="ARBA" id="ARBA00023152"/>
    </source>
</evidence>
<evidence type="ECO:0000256" key="3">
    <source>
        <dbReference type="PIRSR" id="PIRSR613078-1"/>
    </source>
</evidence>
<evidence type="ECO:0000313" key="6">
    <source>
        <dbReference type="Proteomes" id="UP000472355"/>
    </source>
</evidence>
<feature type="binding site" evidence="4">
    <location>
        <begin position="8"/>
        <end position="15"/>
    </location>
    <ligand>
        <name>substrate</name>
    </ligand>
</feature>
<dbReference type="AlphaFoldDB" id="A0A6B4MCL5"/>
<dbReference type="Gene3D" id="3.40.50.1240">
    <property type="entry name" value="Phosphoglycerate mutase-like"/>
    <property type="match status" value="1"/>
</dbReference>
<dbReference type="InterPro" id="IPR001345">
    <property type="entry name" value="PG/BPGM_mutase_AS"/>
</dbReference>
<dbReference type="InterPro" id="IPR013078">
    <property type="entry name" value="His_Pase_superF_clade-1"/>
</dbReference>
<evidence type="ECO:0000256" key="4">
    <source>
        <dbReference type="PIRSR" id="PIRSR613078-2"/>
    </source>
</evidence>
<accession>A0A6B4MCL5</accession>
<dbReference type="GO" id="GO:0016791">
    <property type="term" value="F:phosphatase activity"/>
    <property type="evidence" value="ECO:0007669"/>
    <property type="project" value="TreeGrafter"/>
</dbReference>
<dbReference type="GO" id="GO:0005737">
    <property type="term" value="C:cytoplasm"/>
    <property type="evidence" value="ECO:0007669"/>
    <property type="project" value="TreeGrafter"/>
</dbReference>
<protein>
    <submittedName>
        <fullName evidence="5">Histidine phosphatase family protein</fullName>
    </submittedName>
</protein>
<dbReference type="RefSeq" id="WP_017825215.1">
    <property type="nucleotide sequence ID" value="NZ_CP010520.1"/>
</dbReference>
<keyword evidence="2" id="KW-0413">Isomerase</keyword>
<dbReference type="PROSITE" id="PS00175">
    <property type="entry name" value="PG_MUTASE"/>
    <property type="match status" value="1"/>
</dbReference>
<comment type="caution">
    <text evidence="5">The sequence shown here is derived from an EMBL/GenBank/DDBJ whole genome shotgun (WGS) entry which is preliminary data.</text>
</comment>
<dbReference type="Proteomes" id="UP000472355">
    <property type="component" value="Unassembled WGS sequence"/>
</dbReference>
<dbReference type="CDD" id="cd07067">
    <property type="entry name" value="HP_PGM_like"/>
    <property type="match status" value="1"/>
</dbReference>
<dbReference type="Pfam" id="PF00300">
    <property type="entry name" value="His_Phos_1"/>
    <property type="match status" value="1"/>
</dbReference>
<feature type="active site" description="Tele-phosphohistidine intermediate" evidence="3">
    <location>
        <position position="9"/>
    </location>
</feature>
<organism evidence="5 6">
    <name type="scientific">Clostridium botulinum</name>
    <dbReference type="NCBI Taxonomy" id="1491"/>
    <lineage>
        <taxon>Bacteria</taxon>
        <taxon>Bacillati</taxon>
        <taxon>Bacillota</taxon>
        <taxon>Clostridia</taxon>
        <taxon>Eubacteriales</taxon>
        <taxon>Clostridiaceae</taxon>
        <taxon>Clostridium</taxon>
    </lineage>
</organism>
<reference evidence="5 6" key="1">
    <citation type="submission" date="2019-02" db="EMBL/GenBank/DDBJ databases">
        <title>Genome sequencing of Clostridium botulinum clinical isolates.</title>
        <authorList>
            <person name="Brunt J."/>
            <person name="Van Vliet A.H.M."/>
            <person name="Stringer S.C."/>
            <person name="Grant K.A."/>
            <person name="Carter A.C."/>
            <person name="Peck M.W."/>
        </authorList>
    </citation>
    <scope>NUCLEOTIDE SEQUENCE [LARGE SCALE GENOMIC DNA]</scope>
    <source>
        <strain evidence="5 6">H113700579</strain>
    </source>
</reference>
<dbReference type="EMBL" id="SGKU01000010">
    <property type="protein sequence ID" value="NFA42021.1"/>
    <property type="molecule type" value="Genomic_DNA"/>
</dbReference>
<gene>
    <name evidence="5" type="ORF">EXM65_05365</name>
</gene>
<dbReference type="SUPFAM" id="SSF53254">
    <property type="entry name" value="Phosphoglycerate mutase-like"/>
    <property type="match status" value="1"/>
</dbReference>
<dbReference type="PANTHER" id="PTHR48100:SF1">
    <property type="entry name" value="HISTIDINE PHOSPHATASE FAMILY PROTEIN-RELATED"/>
    <property type="match status" value="1"/>
</dbReference>
<keyword evidence="1" id="KW-0324">Glycolysis</keyword>
<dbReference type="PANTHER" id="PTHR48100">
    <property type="entry name" value="BROAD-SPECIFICITY PHOSPHATASE YOR283W-RELATED"/>
    <property type="match status" value="1"/>
</dbReference>
<name>A0A6B4MCL5_CLOBO</name>